<dbReference type="GO" id="GO:0005703">
    <property type="term" value="C:polytene chromosome puff"/>
    <property type="evidence" value="ECO:0007669"/>
    <property type="project" value="EnsemblMetazoa"/>
</dbReference>
<dbReference type="PROSITE" id="PS51194">
    <property type="entry name" value="HELICASE_CTER"/>
    <property type="match status" value="1"/>
</dbReference>
<feature type="region of interest" description="Disordered" evidence="1">
    <location>
        <begin position="257"/>
        <end position="290"/>
    </location>
</feature>
<dbReference type="PANTHER" id="PTHR47958">
    <property type="entry name" value="ATP-DEPENDENT RNA HELICASE DBP3"/>
    <property type="match status" value="1"/>
</dbReference>
<feature type="domain" description="Helicase C-terminal" evidence="2">
    <location>
        <begin position="61"/>
        <end position="232"/>
    </location>
</feature>
<dbReference type="GO" id="GO:0005634">
    <property type="term" value="C:nucleus"/>
    <property type="evidence" value="ECO:0007669"/>
    <property type="project" value="EnsemblMetazoa"/>
</dbReference>
<name>B4QXM7_DROSI</name>
<dbReference type="SMR" id="B4QXM7"/>
<dbReference type="GO" id="GO:0141194">
    <property type="term" value="P:siRNA-mediated heterochromatin formation"/>
    <property type="evidence" value="ECO:0007669"/>
    <property type="project" value="EnsemblMetazoa"/>
</dbReference>
<dbReference type="HOGENOM" id="CLU_960675_0_0_1"/>
<feature type="region of interest" description="Disordered" evidence="1">
    <location>
        <begin position="99"/>
        <end position="123"/>
    </location>
</feature>
<reference evidence="3 4" key="1">
    <citation type="journal article" date="2007" name="Nature">
        <title>Evolution of genes and genomes on the Drosophila phylogeny.</title>
        <authorList>
            <consortium name="Drosophila 12 Genomes Consortium"/>
            <person name="Clark A.G."/>
            <person name="Eisen M.B."/>
            <person name="Smith D.R."/>
            <person name="Bergman C.M."/>
            <person name="Oliver B."/>
            <person name="Markow T.A."/>
            <person name="Kaufman T.C."/>
            <person name="Kellis M."/>
            <person name="Gelbart W."/>
            <person name="Iyer V.N."/>
            <person name="Pollard D.A."/>
            <person name="Sackton T.B."/>
            <person name="Larracuente A.M."/>
            <person name="Singh N.D."/>
            <person name="Abad J.P."/>
            <person name="Abt D.N."/>
            <person name="Adryan B."/>
            <person name="Aguade M."/>
            <person name="Akashi H."/>
            <person name="Anderson W.W."/>
            <person name="Aquadro C.F."/>
            <person name="Ardell D.H."/>
            <person name="Arguello R."/>
            <person name="Artieri C.G."/>
            <person name="Barbash D.A."/>
            <person name="Barker D."/>
            <person name="Barsanti P."/>
            <person name="Batterham P."/>
            <person name="Batzoglou S."/>
            <person name="Begun D."/>
            <person name="Bhutkar A."/>
            <person name="Blanco E."/>
            <person name="Bosak S.A."/>
            <person name="Bradley R.K."/>
            <person name="Brand A.D."/>
            <person name="Brent M.R."/>
            <person name="Brooks A.N."/>
            <person name="Brown R.H."/>
            <person name="Butlin R.K."/>
            <person name="Caggese C."/>
            <person name="Calvi B.R."/>
            <person name="Bernardo de Carvalho A."/>
            <person name="Caspi A."/>
            <person name="Castrezana S."/>
            <person name="Celniker S.E."/>
            <person name="Chang J.L."/>
            <person name="Chapple C."/>
            <person name="Chatterji S."/>
            <person name="Chinwalla A."/>
            <person name="Civetta A."/>
            <person name="Clifton S.W."/>
            <person name="Comeron J.M."/>
            <person name="Costello J.C."/>
            <person name="Coyne J.A."/>
            <person name="Daub J."/>
            <person name="David R.G."/>
            <person name="Delcher A.L."/>
            <person name="Delehaunty K."/>
            <person name="Do C.B."/>
            <person name="Ebling H."/>
            <person name="Edwards K."/>
            <person name="Eickbush T."/>
            <person name="Evans J.D."/>
            <person name="Filipski A."/>
            <person name="Findeiss S."/>
            <person name="Freyhult E."/>
            <person name="Fulton L."/>
            <person name="Fulton R."/>
            <person name="Garcia A.C."/>
            <person name="Gardiner A."/>
            <person name="Garfield D.A."/>
            <person name="Garvin B.E."/>
            <person name="Gibson G."/>
            <person name="Gilbert D."/>
            <person name="Gnerre S."/>
            <person name="Godfrey J."/>
            <person name="Good R."/>
            <person name="Gotea V."/>
            <person name="Gravely B."/>
            <person name="Greenberg A.J."/>
            <person name="Griffiths-Jones S."/>
            <person name="Gross S."/>
            <person name="Guigo R."/>
            <person name="Gustafson E.A."/>
            <person name="Haerty W."/>
            <person name="Hahn M.W."/>
            <person name="Halligan D.L."/>
            <person name="Halpern A.L."/>
            <person name="Halter G.M."/>
            <person name="Han M.V."/>
            <person name="Heger A."/>
            <person name="Hillier L."/>
            <person name="Hinrichs A.S."/>
            <person name="Holmes I."/>
            <person name="Hoskins R.A."/>
            <person name="Hubisz M.J."/>
            <person name="Hultmark D."/>
            <person name="Huntley M.A."/>
            <person name="Jaffe D.B."/>
            <person name="Jagadeeshan S."/>
            <person name="Jeck W.R."/>
            <person name="Johnson J."/>
            <person name="Jones C.D."/>
            <person name="Jordan W.C."/>
            <person name="Karpen G.H."/>
            <person name="Kataoka E."/>
            <person name="Keightley P.D."/>
            <person name="Kheradpour P."/>
            <person name="Kirkness E.F."/>
            <person name="Koerich L.B."/>
            <person name="Kristiansen K."/>
            <person name="Kudrna D."/>
            <person name="Kulathinal R.J."/>
            <person name="Kumar S."/>
            <person name="Kwok R."/>
            <person name="Lander E."/>
            <person name="Langley C.H."/>
            <person name="Lapoint R."/>
            <person name="Lazzaro B.P."/>
            <person name="Lee S.J."/>
            <person name="Levesque L."/>
            <person name="Li R."/>
            <person name="Lin C.F."/>
            <person name="Lin M.F."/>
            <person name="Lindblad-Toh K."/>
            <person name="Llopart A."/>
            <person name="Long M."/>
            <person name="Low L."/>
            <person name="Lozovsky E."/>
            <person name="Lu J."/>
            <person name="Luo M."/>
            <person name="Machado C.A."/>
            <person name="Makalowski W."/>
            <person name="Marzo M."/>
            <person name="Matsuda M."/>
            <person name="Matzkin L."/>
            <person name="McAllister B."/>
            <person name="McBride C.S."/>
            <person name="McKernan B."/>
            <person name="McKernan K."/>
            <person name="Mendez-Lago M."/>
            <person name="Minx P."/>
            <person name="Mollenhauer M.U."/>
            <person name="Montooth K."/>
            <person name="Mount S.M."/>
            <person name="Mu X."/>
            <person name="Myers E."/>
            <person name="Negre B."/>
            <person name="Newfeld S."/>
            <person name="Nielsen R."/>
            <person name="Noor M.A."/>
            <person name="O'Grady P."/>
            <person name="Pachter L."/>
            <person name="Papaceit M."/>
            <person name="Parisi M.J."/>
            <person name="Parisi M."/>
            <person name="Parts L."/>
            <person name="Pedersen J.S."/>
            <person name="Pesole G."/>
            <person name="Phillippy A.M."/>
            <person name="Ponting C.P."/>
            <person name="Pop M."/>
            <person name="Porcelli D."/>
            <person name="Powell J.R."/>
            <person name="Prohaska S."/>
            <person name="Pruitt K."/>
            <person name="Puig M."/>
            <person name="Quesneville H."/>
            <person name="Ram K.R."/>
            <person name="Rand D."/>
            <person name="Rasmussen M.D."/>
            <person name="Reed L.K."/>
            <person name="Reenan R."/>
            <person name="Reily A."/>
            <person name="Remington K.A."/>
            <person name="Rieger T.T."/>
            <person name="Ritchie M.G."/>
            <person name="Robin C."/>
            <person name="Rogers Y.H."/>
            <person name="Rohde C."/>
            <person name="Rozas J."/>
            <person name="Rubenfield M.J."/>
            <person name="Ruiz A."/>
            <person name="Russo S."/>
            <person name="Salzberg S.L."/>
            <person name="Sanchez-Gracia A."/>
            <person name="Saranga D.J."/>
            <person name="Sato H."/>
            <person name="Schaeffer S.W."/>
            <person name="Schatz M.C."/>
            <person name="Schlenke T."/>
            <person name="Schwartz R."/>
            <person name="Segarra C."/>
            <person name="Singh R.S."/>
            <person name="Sirot L."/>
            <person name="Sirota M."/>
            <person name="Sisneros N.B."/>
            <person name="Smith C.D."/>
            <person name="Smith T.F."/>
            <person name="Spieth J."/>
            <person name="Stage D.E."/>
            <person name="Stark A."/>
            <person name="Stephan W."/>
            <person name="Strausberg R.L."/>
            <person name="Strempel S."/>
            <person name="Sturgill D."/>
            <person name="Sutton G."/>
            <person name="Sutton G.G."/>
            <person name="Tao W."/>
            <person name="Teichmann S."/>
            <person name="Tobari Y.N."/>
            <person name="Tomimura Y."/>
            <person name="Tsolas J.M."/>
            <person name="Valente V.L."/>
            <person name="Venter E."/>
            <person name="Venter J.C."/>
            <person name="Vicario S."/>
            <person name="Vieira F.G."/>
            <person name="Vilella A.J."/>
            <person name="Villasante A."/>
            <person name="Walenz B."/>
            <person name="Wang J."/>
            <person name="Wasserman M."/>
            <person name="Watts T."/>
            <person name="Wilson D."/>
            <person name="Wilson R.K."/>
            <person name="Wing R.A."/>
            <person name="Wolfner M.F."/>
            <person name="Wong A."/>
            <person name="Wong G.K."/>
            <person name="Wu C.I."/>
            <person name="Wu G."/>
            <person name="Yamamoto D."/>
            <person name="Yang H.P."/>
            <person name="Yang S.P."/>
            <person name="Yorke J.A."/>
            <person name="Yoshida K."/>
            <person name="Zdobnov E."/>
            <person name="Zhang P."/>
            <person name="Zhang Y."/>
            <person name="Zimin A.V."/>
            <person name="Baldwin J."/>
            <person name="Abdouelleil A."/>
            <person name="Abdulkadir J."/>
            <person name="Abebe A."/>
            <person name="Abera B."/>
            <person name="Abreu J."/>
            <person name="Acer S.C."/>
            <person name="Aftuck L."/>
            <person name="Alexander A."/>
            <person name="An P."/>
            <person name="Anderson E."/>
            <person name="Anderson S."/>
            <person name="Arachi H."/>
            <person name="Azer M."/>
            <person name="Bachantsang P."/>
            <person name="Barry A."/>
            <person name="Bayul T."/>
            <person name="Berlin A."/>
            <person name="Bessette D."/>
            <person name="Bloom T."/>
            <person name="Blye J."/>
            <person name="Boguslavskiy L."/>
            <person name="Bonnet C."/>
            <person name="Boukhgalter B."/>
            <person name="Bourzgui I."/>
            <person name="Brown A."/>
            <person name="Cahill P."/>
            <person name="Channer S."/>
            <person name="Cheshatsang Y."/>
            <person name="Chuda L."/>
            <person name="Citroen M."/>
            <person name="Collymore A."/>
            <person name="Cooke P."/>
            <person name="Costello M."/>
            <person name="D'Aco K."/>
            <person name="Daza R."/>
            <person name="De Haan G."/>
            <person name="DeGray S."/>
            <person name="DeMaso C."/>
            <person name="Dhargay N."/>
            <person name="Dooley K."/>
            <person name="Dooley E."/>
            <person name="Doricent M."/>
            <person name="Dorje P."/>
            <person name="Dorjee K."/>
            <person name="Dupes A."/>
            <person name="Elong R."/>
            <person name="Falk J."/>
            <person name="Farina A."/>
            <person name="Faro S."/>
            <person name="Ferguson D."/>
            <person name="Fisher S."/>
            <person name="Foley C.D."/>
            <person name="Franke A."/>
            <person name="Friedrich D."/>
            <person name="Gadbois L."/>
            <person name="Gearin G."/>
            <person name="Gearin C.R."/>
            <person name="Giannoukos G."/>
            <person name="Goode T."/>
            <person name="Graham J."/>
            <person name="Grandbois E."/>
            <person name="Grewal S."/>
            <person name="Gyaltsen K."/>
            <person name="Hafez N."/>
            <person name="Hagos B."/>
            <person name="Hall J."/>
            <person name="Henson C."/>
            <person name="Hollinger A."/>
            <person name="Honan T."/>
            <person name="Huard M.D."/>
            <person name="Hughes L."/>
            <person name="Hurhula B."/>
            <person name="Husby M.E."/>
            <person name="Kamat A."/>
            <person name="Kanga B."/>
            <person name="Kashin S."/>
            <person name="Khazanovich D."/>
            <person name="Kisner P."/>
            <person name="Lance K."/>
            <person name="Lara M."/>
            <person name="Lee W."/>
            <person name="Lennon N."/>
            <person name="Letendre F."/>
            <person name="LeVine R."/>
            <person name="Lipovsky A."/>
            <person name="Liu X."/>
            <person name="Liu J."/>
            <person name="Liu S."/>
            <person name="Lokyitsang T."/>
            <person name="Lokyitsang Y."/>
            <person name="Lubonja R."/>
            <person name="Lui A."/>
            <person name="MacDonald P."/>
            <person name="Magnisalis V."/>
            <person name="Maru K."/>
            <person name="Matthews C."/>
            <person name="McCusker W."/>
            <person name="McDonough S."/>
            <person name="Mehta T."/>
            <person name="Meldrim J."/>
            <person name="Meneus L."/>
            <person name="Mihai O."/>
            <person name="Mihalev A."/>
            <person name="Mihova T."/>
            <person name="Mittelman R."/>
            <person name="Mlenga V."/>
            <person name="Montmayeur A."/>
            <person name="Mulrain L."/>
            <person name="Navidi A."/>
            <person name="Naylor J."/>
            <person name="Negash T."/>
            <person name="Nguyen T."/>
            <person name="Nguyen N."/>
            <person name="Nicol R."/>
            <person name="Norbu C."/>
            <person name="Norbu N."/>
            <person name="Novod N."/>
            <person name="O'Neill B."/>
            <person name="Osman S."/>
            <person name="Markiewicz E."/>
            <person name="Oyono O.L."/>
            <person name="Patti C."/>
            <person name="Phunkhang P."/>
            <person name="Pierre F."/>
            <person name="Priest M."/>
            <person name="Raghuraman S."/>
            <person name="Rege F."/>
            <person name="Reyes R."/>
            <person name="Rise C."/>
            <person name="Rogov P."/>
            <person name="Ross K."/>
            <person name="Ryan E."/>
            <person name="Settipalli S."/>
            <person name="Shea T."/>
            <person name="Sherpa N."/>
            <person name="Shi L."/>
            <person name="Shih D."/>
            <person name="Sparrow T."/>
            <person name="Spaulding J."/>
            <person name="Stalker J."/>
            <person name="Stange-Thomann N."/>
            <person name="Stavropoulos S."/>
            <person name="Stone C."/>
            <person name="Strader C."/>
            <person name="Tesfaye S."/>
            <person name="Thomson T."/>
            <person name="Thoulutsang Y."/>
            <person name="Thoulutsang D."/>
            <person name="Topham K."/>
            <person name="Topping I."/>
            <person name="Tsamla T."/>
            <person name="Vassiliev H."/>
            <person name="Vo A."/>
            <person name="Wangchuk T."/>
            <person name="Wangdi T."/>
            <person name="Weiand M."/>
            <person name="Wilkinson J."/>
            <person name="Wilson A."/>
            <person name="Yadav S."/>
            <person name="Young G."/>
            <person name="Yu Q."/>
            <person name="Zembek L."/>
            <person name="Zhong D."/>
            <person name="Zimmer A."/>
            <person name="Zwirko Z."/>
            <person name="Jaffe D.B."/>
            <person name="Alvarez P."/>
            <person name="Brockman W."/>
            <person name="Butler J."/>
            <person name="Chin C."/>
            <person name="Gnerre S."/>
            <person name="Grabherr M."/>
            <person name="Kleber M."/>
            <person name="Mauceli E."/>
            <person name="MacCallum I."/>
        </authorList>
    </citation>
    <scope>NUCLEOTIDE SEQUENCE [LARGE SCALE GENOMIC DNA]</scope>
    <source>
        <strain evidence="4">white501</strain>
    </source>
</reference>
<dbReference type="AlphaFoldDB" id="B4QXM7"/>
<protein>
    <submittedName>
        <fullName evidence="3">GD19568</fullName>
    </submittedName>
</protein>
<evidence type="ECO:0000259" key="2">
    <source>
        <dbReference type="PROSITE" id="PS51194"/>
    </source>
</evidence>
<gene>
    <name evidence="3" type="primary">Dsim\GD19568</name>
    <name evidence="3" type="ORF">Dsim_GD19568</name>
</gene>
<evidence type="ECO:0000313" key="4">
    <source>
        <dbReference type="Proteomes" id="UP000000304"/>
    </source>
</evidence>
<dbReference type="Pfam" id="PF00271">
    <property type="entry name" value="Helicase_C"/>
    <property type="match status" value="1"/>
</dbReference>
<dbReference type="Gene3D" id="3.40.50.300">
    <property type="entry name" value="P-loop containing nucleotide triphosphate hydrolases"/>
    <property type="match status" value="1"/>
</dbReference>
<dbReference type="SUPFAM" id="SSF52540">
    <property type="entry name" value="P-loop containing nucleoside triphosphate hydrolases"/>
    <property type="match status" value="1"/>
</dbReference>
<sequence length="290" mass="31431">MLKLVQYIAPRVGGSTPRPAACGWGNLLLISPRSGPSSEKCITQRRHFLFSTASSSGTFASSSSLCTEHRQQFPGSRRNRETILFPSTYSSLQVQSQRAFRNSSKPDPDDYVDSIPKAEQRTRTRKSLFNDPDERTEEIKIEGIIPELETNLCAFSFPRTPVDVDGIKYVINFDYPQNSEDYIHRIGRTGRSNTKGTSFAFFTKNNAKQAKALVDVLREANQEINPALENLARNSRYDGGGGRSRYGGGGGGGRFGGGGFKKGSLSNGRGFGGGGGGGGGGGEGRHSRFD</sequence>
<dbReference type="OrthoDB" id="196131at2759"/>
<evidence type="ECO:0000313" key="3">
    <source>
        <dbReference type="EMBL" id="EDX11813.1"/>
    </source>
</evidence>
<proteinExistence type="predicted"/>
<evidence type="ECO:0000256" key="1">
    <source>
        <dbReference type="SAM" id="MobiDB-lite"/>
    </source>
</evidence>
<dbReference type="EMBL" id="CM000364">
    <property type="protein sequence ID" value="EDX11813.1"/>
    <property type="molecule type" value="Genomic_DNA"/>
</dbReference>
<feature type="compositionally biased region" description="Gly residues" evidence="1">
    <location>
        <begin position="269"/>
        <end position="282"/>
    </location>
</feature>
<accession>B4QXM7</accession>
<dbReference type="STRING" id="7240.B4QXM7"/>
<keyword evidence="4" id="KW-1185">Reference proteome</keyword>
<organism evidence="3 4">
    <name type="scientific">Drosophila simulans</name>
    <name type="common">Fruit fly</name>
    <dbReference type="NCBI Taxonomy" id="7240"/>
    <lineage>
        <taxon>Eukaryota</taxon>
        <taxon>Metazoa</taxon>
        <taxon>Ecdysozoa</taxon>
        <taxon>Arthropoda</taxon>
        <taxon>Hexapoda</taxon>
        <taxon>Insecta</taxon>
        <taxon>Pterygota</taxon>
        <taxon>Neoptera</taxon>
        <taxon>Endopterygota</taxon>
        <taxon>Diptera</taxon>
        <taxon>Brachycera</taxon>
        <taxon>Muscomorpha</taxon>
        <taxon>Ephydroidea</taxon>
        <taxon>Drosophilidae</taxon>
        <taxon>Drosophila</taxon>
        <taxon>Sophophora</taxon>
    </lineage>
</organism>
<dbReference type="InterPro" id="IPR001650">
    <property type="entry name" value="Helicase_C-like"/>
</dbReference>
<dbReference type="Bgee" id="FBgn0268684">
    <property type="expression patterns" value="Expressed in embryo and 3 other cell types or tissues"/>
</dbReference>
<dbReference type="InterPro" id="IPR027417">
    <property type="entry name" value="P-loop_NTPase"/>
</dbReference>
<dbReference type="GO" id="GO:0035194">
    <property type="term" value="P:regulatory ncRNA-mediated post-transcriptional gene silencing"/>
    <property type="evidence" value="ECO:0007669"/>
    <property type="project" value="EnsemblMetazoa"/>
</dbReference>
<dbReference type="Proteomes" id="UP000000304">
    <property type="component" value="Chromosome 3R"/>
</dbReference>
<dbReference type="GO" id="GO:0050688">
    <property type="term" value="P:regulation of defense response to virus"/>
    <property type="evidence" value="ECO:0007669"/>
    <property type="project" value="EnsemblMetazoa"/>
</dbReference>